<accession>A0AA89BLQ9</accession>
<reference evidence="2" key="1">
    <citation type="submission" date="2019-08" db="EMBL/GenBank/DDBJ databases">
        <title>The improved chromosome-level genome for the pearl oyster Pinctada fucata martensii using PacBio sequencing and Hi-C.</title>
        <authorList>
            <person name="Zheng Z."/>
        </authorList>
    </citation>
    <scope>NUCLEOTIDE SEQUENCE</scope>
    <source>
        <strain evidence="2">ZZ-2019</strain>
        <tissue evidence="2">Adductor muscle</tissue>
    </source>
</reference>
<dbReference type="AlphaFoldDB" id="A0AA89BLQ9"/>
<evidence type="ECO:0000313" key="2">
    <source>
        <dbReference type="EMBL" id="KAK3084020.1"/>
    </source>
</evidence>
<keyword evidence="3" id="KW-1185">Reference proteome</keyword>
<gene>
    <name evidence="2" type="ORF">FSP39_006895</name>
</gene>
<evidence type="ECO:0008006" key="4">
    <source>
        <dbReference type="Google" id="ProtNLM"/>
    </source>
</evidence>
<dbReference type="Gene3D" id="3.30.70.1820">
    <property type="entry name" value="L1 transposable element, RRM domain"/>
    <property type="match status" value="1"/>
</dbReference>
<name>A0AA89BLQ9_PINIB</name>
<proteinExistence type="predicted"/>
<evidence type="ECO:0000313" key="3">
    <source>
        <dbReference type="Proteomes" id="UP001186944"/>
    </source>
</evidence>
<feature type="region of interest" description="Disordered" evidence="1">
    <location>
        <begin position="161"/>
        <end position="208"/>
    </location>
</feature>
<comment type="caution">
    <text evidence="2">The sequence shown here is derived from an EMBL/GenBank/DDBJ whole genome shotgun (WGS) entry which is preliminary data.</text>
</comment>
<protein>
    <recommendedName>
        <fullName evidence="4">Endonuclease-reverse transcriptase</fullName>
    </recommendedName>
</protein>
<dbReference type="EMBL" id="VSWD01000013">
    <property type="protein sequence ID" value="KAK3084020.1"/>
    <property type="molecule type" value="Genomic_DNA"/>
</dbReference>
<dbReference type="Proteomes" id="UP001186944">
    <property type="component" value="Unassembled WGS sequence"/>
</dbReference>
<feature type="compositionally biased region" description="Polar residues" evidence="1">
    <location>
        <begin position="169"/>
        <end position="190"/>
    </location>
</feature>
<evidence type="ECO:0000256" key="1">
    <source>
        <dbReference type="SAM" id="MobiDB-lite"/>
    </source>
</evidence>
<feature type="non-terminal residue" evidence="2">
    <location>
        <position position="1"/>
    </location>
</feature>
<sequence length="208" mass="24081">IENLKQQNSELQAKMGEMQGKIIDMQCHNMKYNLIFSGIPEFENENCYTTLRSFMTDHLNVDAYNIAFANVHRIGSRSDSKRRGKPRSIIARFIHNDDLLMVKNAARKLKGKPYWITEQYPQEIEDRRRRLYPIAKAERKKSSRVSLVRDRLYVNGQLVDAPNEPFTADSPTVQSTPIRARSQNDSSLSEGTRPPFKRFRVGSTPVYD</sequence>
<organism evidence="2 3">
    <name type="scientific">Pinctada imbricata</name>
    <name type="common">Atlantic pearl-oyster</name>
    <name type="synonym">Pinctada martensii</name>
    <dbReference type="NCBI Taxonomy" id="66713"/>
    <lineage>
        <taxon>Eukaryota</taxon>
        <taxon>Metazoa</taxon>
        <taxon>Spiralia</taxon>
        <taxon>Lophotrochozoa</taxon>
        <taxon>Mollusca</taxon>
        <taxon>Bivalvia</taxon>
        <taxon>Autobranchia</taxon>
        <taxon>Pteriomorphia</taxon>
        <taxon>Pterioida</taxon>
        <taxon>Pterioidea</taxon>
        <taxon>Pteriidae</taxon>
        <taxon>Pinctada</taxon>
    </lineage>
</organism>